<evidence type="ECO:0000256" key="8">
    <source>
        <dbReference type="ARBA" id="ARBA00022741"/>
    </source>
</evidence>
<dbReference type="CDD" id="cd02799">
    <property type="entry name" value="tRNA_bind_EMAP-II_like"/>
    <property type="match status" value="1"/>
</dbReference>
<evidence type="ECO:0000256" key="16">
    <source>
        <dbReference type="RuleBase" id="RU363039"/>
    </source>
</evidence>
<dbReference type="Gene3D" id="2.20.28.20">
    <property type="entry name" value="Methionyl-tRNA synthetase, Zn-domain"/>
    <property type="match status" value="1"/>
</dbReference>
<dbReference type="InterPro" id="IPR002547">
    <property type="entry name" value="tRNA-bd_dom"/>
</dbReference>
<dbReference type="PROSITE" id="PS00178">
    <property type="entry name" value="AA_TRNA_LIGASE_I"/>
    <property type="match status" value="1"/>
</dbReference>
<dbReference type="PROSITE" id="PS50886">
    <property type="entry name" value="TRBD"/>
    <property type="match status" value="1"/>
</dbReference>
<dbReference type="EC" id="6.1.1.10" evidence="3"/>
<dbReference type="SUPFAM" id="SSF57770">
    <property type="entry name" value="Methionyl-tRNA synthetase (MetRS), Zn-domain"/>
    <property type="match status" value="1"/>
</dbReference>
<keyword evidence="6 15" id="KW-0820">tRNA-binding</keyword>
<evidence type="ECO:0000313" key="20">
    <source>
        <dbReference type="Proteomes" id="UP000035681"/>
    </source>
</evidence>
<evidence type="ECO:0000256" key="18">
    <source>
        <dbReference type="SAM" id="MobiDB-lite"/>
    </source>
</evidence>
<dbReference type="GO" id="GO:0000049">
    <property type="term" value="F:tRNA binding"/>
    <property type="evidence" value="ECO:0007669"/>
    <property type="project" value="UniProtKB-UniRule"/>
</dbReference>
<organism evidence="21">
    <name type="scientific">Strongyloides stercoralis</name>
    <name type="common">Threadworm</name>
    <dbReference type="NCBI Taxonomy" id="6248"/>
    <lineage>
        <taxon>Eukaryota</taxon>
        <taxon>Metazoa</taxon>
        <taxon>Ecdysozoa</taxon>
        <taxon>Nematoda</taxon>
        <taxon>Chromadorea</taxon>
        <taxon>Rhabditida</taxon>
        <taxon>Tylenchina</taxon>
        <taxon>Panagrolaimomorpha</taxon>
        <taxon>Strongyloidoidea</taxon>
        <taxon>Strongyloididae</taxon>
        <taxon>Strongyloides</taxon>
    </lineage>
</organism>
<evidence type="ECO:0000256" key="3">
    <source>
        <dbReference type="ARBA" id="ARBA00012838"/>
    </source>
</evidence>
<evidence type="ECO:0000256" key="11">
    <source>
        <dbReference type="ARBA" id="ARBA00022917"/>
    </source>
</evidence>
<dbReference type="Proteomes" id="UP000035681">
    <property type="component" value="Unplaced"/>
</dbReference>
<evidence type="ECO:0000256" key="17">
    <source>
        <dbReference type="SAM" id="Coils"/>
    </source>
</evidence>
<dbReference type="InterPro" id="IPR014758">
    <property type="entry name" value="Met-tRNA_synth"/>
</dbReference>
<evidence type="ECO:0000256" key="15">
    <source>
        <dbReference type="PROSITE-ProRule" id="PRU00209"/>
    </source>
</evidence>
<dbReference type="GO" id="GO:0005829">
    <property type="term" value="C:cytosol"/>
    <property type="evidence" value="ECO:0007669"/>
    <property type="project" value="TreeGrafter"/>
</dbReference>
<dbReference type="SUPFAM" id="SSF50249">
    <property type="entry name" value="Nucleic acid-binding proteins"/>
    <property type="match status" value="1"/>
</dbReference>
<evidence type="ECO:0000256" key="1">
    <source>
        <dbReference type="ARBA" id="ARBA00004496"/>
    </source>
</evidence>
<evidence type="ECO:0000313" key="21">
    <source>
        <dbReference type="WBParaSite" id="SSTP_0001200800.1"/>
    </source>
</evidence>
<dbReference type="InterPro" id="IPR015413">
    <property type="entry name" value="Methionyl/Leucyl_tRNA_Synth"/>
</dbReference>
<evidence type="ECO:0000256" key="7">
    <source>
        <dbReference type="ARBA" id="ARBA00022598"/>
    </source>
</evidence>
<dbReference type="Pfam" id="PF09334">
    <property type="entry name" value="tRNA-synt_1g"/>
    <property type="match status" value="1"/>
</dbReference>
<dbReference type="GO" id="GO:0017101">
    <property type="term" value="C:aminoacyl-tRNA synthetase multienzyme complex"/>
    <property type="evidence" value="ECO:0007669"/>
    <property type="project" value="TreeGrafter"/>
</dbReference>
<feature type="compositionally biased region" description="Basic and acidic residues" evidence="18">
    <location>
        <begin position="588"/>
        <end position="614"/>
    </location>
</feature>
<dbReference type="InterPro" id="IPR012340">
    <property type="entry name" value="NA-bd_OB-fold"/>
</dbReference>
<dbReference type="Gene3D" id="3.40.50.620">
    <property type="entry name" value="HUPs"/>
    <property type="match status" value="1"/>
</dbReference>
<dbReference type="Pfam" id="PF01588">
    <property type="entry name" value="tRNA_bind"/>
    <property type="match status" value="1"/>
</dbReference>
<proteinExistence type="inferred from homology"/>
<keyword evidence="20" id="KW-1185">Reference proteome</keyword>
<comment type="subcellular location">
    <subcellularLocation>
        <location evidence="1">Cytoplasm</location>
    </subcellularLocation>
</comment>
<dbReference type="WBParaSite" id="SSTP_0001200800.1">
    <property type="protein sequence ID" value="SSTP_0001200800.1"/>
    <property type="gene ID" value="SSTP_0001200800"/>
</dbReference>
<evidence type="ECO:0000256" key="12">
    <source>
        <dbReference type="ARBA" id="ARBA00023146"/>
    </source>
</evidence>
<dbReference type="InterPro" id="IPR009080">
    <property type="entry name" value="tRNAsynth_Ia_anticodon-bd"/>
</dbReference>
<evidence type="ECO:0000256" key="14">
    <source>
        <dbReference type="ARBA" id="ARBA00047364"/>
    </source>
</evidence>
<dbReference type="SUPFAM" id="SSF52374">
    <property type="entry name" value="Nucleotidylyl transferase"/>
    <property type="match status" value="1"/>
</dbReference>
<dbReference type="GO" id="GO:0005524">
    <property type="term" value="F:ATP binding"/>
    <property type="evidence" value="ECO:0007669"/>
    <property type="project" value="UniProtKB-KW"/>
</dbReference>
<dbReference type="InterPro" id="IPR033911">
    <property type="entry name" value="MetRS_core"/>
</dbReference>
<feature type="compositionally biased region" description="Basic and acidic residues" evidence="18">
    <location>
        <begin position="718"/>
        <end position="741"/>
    </location>
</feature>
<evidence type="ECO:0000259" key="19">
    <source>
        <dbReference type="PROSITE" id="PS50886"/>
    </source>
</evidence>
<dbReference type="InterPro" id="IPR029038">
    <property type="entry name" value="MetRS_Zn"/>
</dbReference>
<feature type="region of interest" description="Disordered" evidence="18">
    <location>
        <begin position="586"/>
        <end position="617"/>
    </location>
</feature>
<evidence type="ECO:0000256" key="2">
    <source>
        <dbReference type="ARBA" id="ARBA00005594"/>
    </source>
</evidence>
<dbReference type="CDD" id="cd00814">
    <property type="entry name" value="MetRS_core"/>
    <property type="match status" value="1"/>
</dbReference>
<dbReference type="PANTHER" id="PTHR45765:SF1">
    <property type="entry name" value="METHIONINE--TRNA LIGASE, CYTOPLASMIC"/>
    <property type="match status" value="1"/>
</dbReference>
<keyword evidence="5" id="KW-0963">Cytoplasm</keyword>
<dbReference type="PRINTS" id="PR01041">
    <property type="entry name" value="TRNASYNTHMET"/>
</dbReference>
<dbReference type="NCBIfam" id="TIGR00398">
    <property type="entry name" value="metG"/>
    <property type="match status" value="1"/>
</dbReference>
<dbReference type="Gene3D" id="1.10.730.10">
    <property type="entry name" value="Isoleucyl-tRNA Synthetase, Domain 1"/>
    <property type="match status" value="1"/>
</dbReference>
<dbReference type="HAMAP" id="MF_00098">
    <property type="entry name" value="Met_tRNA_synth_type1"/>
    <property type="match status" value="1"/>
</dbReference>
<dbReference type="PANTHER" id="PTHR45765">
    <property type="entry name" value="METHIONINE--TRNA LIGASE"/>
    <property type="match status" value="1"/>
</dbReference>
<dbReference type="SUPFAM" id="SSF47323">
    <property type="entry name" value="Anticodon-binding domain of a subclass of class I aminoacyl-tRNA synthetases"/>
    <property type="match status" value="1"/>
</dbReference>
<evidence type="ECO:0000256" key="9">
    <source>
        <dbReference type="ARBA" id="ARBA00022840"/>
    </source>
</evidence>
<dbReference type="CDD" id="cd07957">
    <property type="entry name" value="Anticodon_Ia_Met"/>
    <property type="match status" value="1"/>
</dbReference>
<dbReference type="FunFam" id="2.40.50.140:FF:000047">
    <property type="entry name" value="tyrosine--tRNA ligase, cytoplasmic isoform X2"/>
    <property type="match status" value="1"/>
</dbReference>
<evidence type="ECO:0000256" key="10">
    <source>
        <dbReference type="ARBA" id="ARBA00022884"/>
    </source>
</evidence>
<comment type="catalytic activity">
    <reaction evidence="14">
        <text>tRNA(Met) + L-methionine + ATP = L-methionyl-tRNA(Met) + AMP + diphosphate</text>
        <dbReference type="Rhea" id="RHEA:13481"/>
        <dbReference type="Rhea" id="RHEA-COMP:9667"/>
        <dbReference type="Rhea" id="RHEA-COMP:9698"/>
        <dbReference type="ChEBI" id="CHEBI:30616"/>
        <dbReference type="ChEBI" id="CHEBI:33019"/>
        <dbReference type="ChEBI" id="CHEBI:57844"/>
        <dbReference type="ChEBI" id="CHEBI:78442"/>
        <dbReference type="ChEBI" id="CHEBI:78530"/>
        <dbReference type="ChEBI" id="CHEBI:456215"/>
        <dbReference type="EC" id="6.1.1.10"/>
    </reaction>
</comment>
<dbReference type="InterPro" id="IPR041872">
    <property type="entry name" value="Anticodon_Met"/>
</dbReference>
<evidence type="ECO:0000256" key="6">
    <source>
        <dbReference type="ARBA" id="ARBA00022555"/>
    </source>
</evidence>
<dbReference type="FunFam" id="2.20.28.20:FF:000001">
    <property type="entry name" value="Methionine--tRNA ligase"/>
    <property type="match status" value="1"/>
</dbReference>
<dbReference type="AlphaFoldDB" id="A0A0K0ERC7"/>
<keyword evidence="8 16" id="KW-0547">Nucleotide-binding</keyword>
<feature type="domain" description="TRNA-binding" evidence="19">
    <location>
        <begin position="752"/>
        <end position="853"/>
    </location>
</feature>
<dbReference type="FunFam" id="1.10.730.10:FF:000031">
    <property type="entry name" value="Putative Methionyl-tRNA synthetase"/>
    <property type="match status" value="1"/>
</dbReference>
<keyword evidence="7 16" id="KW-0436">Ligase</keyword>
<dbReference type="InterPro" id="IPR014729">
    <property type="entry name" value="Rossmann-like_a/b/a_fold"/>
</dbReference>
<dbReference type="InterPro" id="IPR001412">
    <property type="entry name" value="aa-tRNA-synth_I_CS"/>
</dbReference>
<dbReference type="GO" id="GO:0004825">
    <property type="term" value="F:methionine-tRNA ligase activity"/>
    <property type="evidence" value="ECO:0007669"/>
    <property type="project" value="UniProtKB-EC"/>
</dbReference>
<reference evidence="21" key="1">
    <citation type="submission" date="2015-08" db="UniProtKB">
        <authorList>
            <consortium name="WormBaseParasite"/>
        </authorList>
    </citation>
    <scope>IDENTIFICATION</scope>
</reference>
<keyword evidence="12 16" id="KW-0030">Aminoacyl-tRNA synthetase</keyword>
<evidence type="ECO:0000256" key="5">
    <source>
        <dbReference type="ARBA" id="ARBA00022490"/>
    </source>
</evidence>
<sequence>MESIEKTFFSEPIFYKETERKLPTKGKKNYLVTSALPYVNNVPHLGNIIGCVLSGDVFVRFCNITGINCLYVSGTDEYGTATEVKALQEKMSPNEICSKYYEIHKKIYDWFNIKFDSFGRTSTEMQTQVTHEIFNKLYSNGFIVSQDVDQLHCSSCNMFLADRYVNGICPLCAYDDARGDQCDGCGKLINAIELKEPKCLLCKQTPLLKKSKHLFLCLDKLAGDVYQNLENTLKNENNHWSSNAISIAKSWLKTGLEKRCITRDLKWGVKVPIEGLENKVFYVWFDAPIGYMSITKQLLGDDYVKWWKNPEDVELYHFLGKDNVAFHSIMFPATLLGTKDNYTIVKHISATEYFNYEDQKFSKSRGIGVFGDAASETGIPADIWRFYLLYMRPETSDTYFSWDDFASKINSELLSNLGNFCNRSLSFLSKNYNGIVPNIVLNDEDKELFAGVNTDLEEYHKSLTEVKLRDGLHKILSISRRGNQYLQNNAPWKLIKGSEEEKRRAETVIAVSANLVYLLSVVLYPYMPKVSEEIRKQCNKNELTVFSKHMLCVLKPGHKIGTPATLFAKLENEDIATFKAKFGTSSKTETKTDKKPDNKKDQQKNDKKTNEKNKKMASKVTETNFFYPKAQANITNINNVMASLEESVEKAKDLFEKEHLIRLSNEKKKLSLVVEKLLEQLKEEEIKGGIKQIDIPAGLNGTDKLVEEDTTKKETVVVEKKKKETAPSKNEKKEKPTKGGEKTSNASDDLIDIGRLDLRVGKIIECKRHPDADALYLETIDLGEEKPRTVISGLVKFIPIEEMQNRLVVCLCNLKPAKMRGIESQAMVMCASTPEKVEIMEVDPSCTPGMRITCGNFVSRPDSVLNPKKKIWEQVAPDLKVNSDGKATYKGELLLVNSQTSVTAPTLRDVNIK</sequence>
<feature type="region of interest" description="Disordered" evidence="18">
    <location>
        <begin position="718"/>
        <end position="746"/>
    </location>
</feature>
<evidence type="ECO:0000256" key="13">
    <source>
        <dbReference type="ARBA" id="ARBA00030904"/>
    </source>
</evidence>
<keyword evidence="17" id="KW-0175">Coiled coil</keyword>
<dbReference type="Gene3D" id="2.40.50.140">
    <property type="entry name" value="Nucleic acid-binding proteins"/>
    <property type="match status" value="1"/>
</dbReference>
<name>A0A0K0ERC7_STRER</name>
<keyword evidence="9 16" id="KW-0067">ATP-binding</keyword>
<feature type="coiled-coil region" evidence="17">
    <location>
        <begin position="634"/>
        <end position="687"/>
    </location>
</feature>
<dbReference type="InterPro" id="IPR023458">
    <property type="entry name" value="Met-tRNA_ligase_1"/>
</dbReference>
<dbReference type="Pfam" id="PF19303">
    <property type="entry name" value="Anticodon_3"/>
    <property type="match status" value="1"/>
</dbReference>
<keyword evidence="11 16" id="KW-0648">Protein biosynthesis</keyword>
<accession>A0A0K0ERC7</accession>
<comment type="similarity">
    <text evidence="2 16">Belongs to the class-I aminoacyl-tRNA synthetase family.</text>
</comment>
<dbReference type="WBParaSite" id="TCONS_00000714.p1">
    <property type="protein sequence ID" value="TCONS_00000714.p1"/>
    <property type="gene ID" value="XLOC_000693"/>
</dbReference>
<evidence type="ECO:0000256" key="4">
    <source>
        <dbReference type="ARBA" id="ARBA00018335"/>
    </source>
</evidence>
<keyword evidence="10 15" id="KW-0694">RNA-binding</keyword>
<protein>
    <recommendedName>
        <fullName evidence="4">Methionine--tRNA ligase, cytoplasmic</fullName>
        <ecNumber evidence="3">6.1.1.10</ecNumber>
    </recommendedName>
    <alternativeName>
        <fullName evidence="13">Methionyl-tRNA synthetase</fullName>
    </alternativeName>
</protein>
<dbReference type="NCBIfam" id="NF001100">
    <property type="entry name" value="PRK00133.1"/>
    <property type="match status" value="1"/>
</dbReference>
<dbReference type="STRING" id="6248.A0A0K0ERC7"/>
<dbReference type="GO" id="GO:0006431">
    <property type="term" value="P:methionyl-tRNA aminoacylation"/>
    <property type="evidence" value="ECO:0007669"/>
    <property type="project" value="InterPro"/>
</dbReference>